<proteinExistence type="inferred from homology"/>
<organism evidence="8 9">
    <name type="scientific">Thalassoglobus polymorphus</name>
    <dbReference type="NCBI Taxonomy" id="2527994"/>
    <lineage>
        <taxon>Bacteria</taxon>
        <taxon>Pseudomonadati</taxon>
        <taxon>Planctomycetota</taxon>
        <taxon>Planctomycetia</taxon>
        <taxon>Planctomycetales</taxon>
        <taxon>Planctomycetaceae</taxon>
        <taxon>Thalassoglobus</taxon>
    </lineage>
</organism>
<dbReference type="GO" id="GO:0016747">
    <property type="term" value="F:acyltransferase activity, transferring groups other than amino-acyl groups"/>
    <property type="evidence" value="ECO:0007669"/>
    <property type="project" value="InterPro"/>
</dbReference>
<dbReference type="Gene3D" id="3.40.630.30">
    <property type="match status" value="1"/>
</dbReference>
<dbReference type="Gene3D" id="3.40.50.720">
    <property type="entry name" value="NAD(P)-binding Rossmann-like Domain"/>
    <property type="match status" value="1"/>
</dbReference>
<feature type="domain" description="N-acetyltransferase" evidence="7">
    <location>
        <begin position="762"/>
        <end position="916"/>
    </location>
</feature>
<dbReference type="PROSITE" id="PS50975">
    <property type="entry name" value="ATP_GRASP"/>
    <property type="match status" value="1"/>
</dbReference>
<name>A0A517QN00_9PLAN</name>
<dbReference type="GO" id="GO:0004775">
    <property type="term" value="F:succinate-CoA ligase (ADP-forming) activity"/>
    <property type="evidence" value="ECO:0007669"/>
    <property type="project" value="UniProtKB-EC"/>
</dbReference>
<dbReference type="InterPro" id="IPR016102">
    <property type="entry name" value="Succinyl-CoA_synth-like"/>
</dbReference>
<evidence type="ECO:0000259" key="7">
    <source>
        <dbReference type="PROSITE" id="PS51186"/>
    </source>
</evidence>
<feature type="domain" description="ATP-grasp" evidence="6">
    <location>
        <begin position="519"/>
        <end position="555"/>
    </location>
</feature>
<keyword evidence="9" id="KW-1185">Reference proteome</keyword>
<dbReference type="Proteomes" id="UP000315724">
    <property type="component" value="Chromosome"/>
</dbReference>
<keyword evidence="3 5" id="KW-0067">ATP-binding</keyword>
<sequence>MPVHFLDKIFSPKRIAVIGASDKRSKVGYSVLQNLIGTGYDGVVYPVNNKRESVQGVHAYPSIAALPHVPDLVIVCTPAASVLDLVHQCGRAGVGGMIILSAGFKEAGEAGRSLEDQIREAKSEYNLRIIGPNCLGVIAPHRKLNASFAASMPRPGSVALISQSGALCTAILDWAEKEGIGFSHFVSIGNMVDVGVADLIDYFANDLHTKSMILYVESITEARSFMSAARAFTRTNPIVAFKSGRFTESAKAASSHTGAMAGADDVYDAAFKRAGIERAFEIDELFDTAELLARYAPPRGPRLAIVTNAGGPGVIATDALIARGGVLAKLSDEVIQKLDSHLPAYWSKENPVDILGDATADRFTKTLRPILSDQQVDAVLVVLTPQAMTDPTAIARAVVTVAQGSIKPVLAVWMGGAMIEEGERILNAGGVATYPRPEHAVRAFMHLAAYGQNRKLLYETPQEMPIIFPARSHNLNHSKSSSISRLSEDWKPPLTNLISRFLRRRSKQGQRILSEADSKSILKRYGIPTTRTLIASSPRHAVRHANEVGYPVVLKVFSHDITHKTDVGGVMLNLLHDDDVKRGYAEIIANAKRLAPEAKVAGVTVQPMFKRGHGVELILGTKQDPTFGSVIMIGTGGTAAECFGDRVLELPPLNERLTWRMLESLKSWPLLQGYRGRPGVDMNQLIQTIIRFSYLVAESPEIKEFDINPLVATENGIMALDARAVIDDDAASRSLRQYSHLAIRPYPEQYIRDAQLKDGRSIQLRPIRPEDEPMWQAMAAACSDESIHSRFRLLVRNPSHSIASRFCFIDYDREMAIVAEIEEHGERKIIGIGRLVTDSDHEKAEYAILVADQWQNQKLGSQLTNYCVEIGQSWGLKRIVAETDWDNRRMLMTLKKAGFEVTERSEGIVYLQRTLQPAKSADSEEGVSARPVAK</sequence>
<keyword evidence="1 8" id="KW-0436">Ligase</keyword>
<reference evidence="8 9" key="1">
    <citation type="submission" date="2019-02" db="EMBL/GenBank/DDBJ databases">
        <title>Deep-cultivation of Planctomycetes and their phenomic and genomic characterization uncovers novel biology.</title>
        <authorList>
            <person name="Wiegand S."/>
            <person name="Jogler M."/>
            <person name="Boedeker C."/>
            <person name="Pinto D."/>
            <person name="Vollmers J."/>
            <person name="Rivas-Marin E."/>
            <person name="Kohn T."/>
            <person name="Peeters S.H."/>
            <person name="Heuer A."/>
            <person name="Rast P."/>
            <person name="Oberbeckmann S."/>
            <person name="Bunk B."/>
            <person name="Jeske O."/>
            <person name="Meyerdierks A."/>
            <person name="Storesund J.E."/>
            <person name="Kallscheuer N."/>
            <person name="Luecker S."/>
            <person name="Lage O.M."/>
            <person name="Pohl T."/>
            <person name="Merkel B.J."/>
            <person name="Hornburger P."/>
            <person name="Mueller R.-W."/>
            <person name="Bruemmer F."/>
            <person name="Labrenz M."/>
            <person name="Spormann A.M."/>
            <person name="Op den Camp H."/>
            <person name="Overmann J."/>
            <person name="Amann R."/>
            <person name="Jetten M.S.M."/>
            <person name="Mascher T."/>
            <person name="Medema M.H."/>
            <person name="Devos D.P."/>
            <person name="Kaster A.-K."/>
            <person name="Ovreas L."/>
            <person name="Rohde M."/>
            <person name="Galperin M.Y."/>
            <person name="Jogler C."/>
        </authorList>
    </citation>
    <scope>NUCLEOTIDE SEQUENCE [LARGE SCALE GENOMIC DNA]</scope>
    <source>
        <strain evidence="8 9">Mal48</strain>
    </source>
</reference>
<dbReference type="InterPro" id="IPR036291">
    <property type="entry name" value="NAD(P)-bd_dom_sf"/>
</dbReference>
<dbReference type="PANTHER" id="PTHR43334">
    <property type="entry name" value="ACETATE--COA LIGASE [ADP-FORMING]"/>
    <property type="match status" value="1"/>
</dbReference>
<evidence type="ECO:0000259" key="6">
    <source>
        <dbReference type="PROSITE" id="PS50975"/>
    </source>
</evidence>
<dbReference type="SUPFAM" id="SSF52210">
    <property type="entry name" value="Succinyl-CoA synthetase domains"/>
    <property type="match status" value="2"/>
</dbReference>
<dbReference type="InterPro" id="IPR011761">
    <property type="entry name" value="ATP-grasp"/>
</dbReference>
<dbReference type="InterPro" id="IPR032875">
    <property type="entry name" value="Succ_CoA_lig_flav_dom"/>
</dbReference>
<dbReference type="GO" id="GO:0046872">
    <property type="term" value="F:metal ion binding"/>
    <property type="evidence" value="ECO:0007669"/>
    <property type="project" value="InterPro"/>
</dbReference>
<dbReference type="InterPro" id="IPR013815">
    <property type="entry name" value="ATP_grasp_subdomain_1"/>
</dbReference>
<dbReference type="EC" id="6.2.1.5" evidence="8"/>
<dbReference type="InterPro" id="IPR000182">
    <property type="entry name" value="GNAT_dom"/>
</dbReference>
<dbReference type="OrthoDB" id="9807426at2"/>
<dbReference type="Gene3D" id="3.40.50.261">
    <property type="entry name" value="Succinyl-CoA synthetase domains"/>
    <property type="match status" value="2"/>
</dbReference>
<dbReference type="Gene3D" id="3.30.470.20">
    <property type="entry name" value="ATP-grasp fold, B domain"/>
    <property type="match status" value="1"/>
</dbReference>
<dbReference type="RefSeq" id="WP_145198714.1">
    <property type="nucleotide sequence ID" value="NZ_CP036267.1"/>
</dbReference>
<dbReference type="KEGG" id="tpol:Mal48_22710"/>
<evidence type="ECO:0000256" key="1">
    <source>
        <dbReference type="ARBA" id="ARBA00022598"/>
    </source>
</evidence>
<dbReference type="GO" id="GO:0005524">
    <property type="term" value="F:ATP binding"/>
    <property type="evidence" value="ECO:0007669"/>
    <property type="project" value="UniProtKB-UniRule"/>
</dbReference>
<dbReference type="SUPFAM" id="SSF51735">
    <property type="entry name" value="NAD(P)-binding Rossmann-fold domains"/>
    <property type="match status" value="1"/>
</dbReference>
<comment type="similarity">
    <text evidence="4">In the N-terminal section; belongs to the acetate CoA ligase alpha subunit family.</text>
</comment>
<dbReference type="GO" id="GO:0043758">
    <property type="term" value="F:acetate-CoA ligase (ADP-forming) activity"/>
    <property type="evidence" value="ECO:0007669"/>
    <property type="project" value="InterPro"/>
</dbReference>
<dbReference type="SMART" id="SM00881">
    <property type="entry name" value="CoA_binding"/>
    <property type="match status" value="1"/>
</dbReference>
<dbReference type="Pfam" id="PF13607">
    <property type="entry name" value="Succ_CoA_lig"/>
    <property type="match status" value="1"/>
</dbReference>
<dbReference type="InterPro" id="IPR043938">
    <property type="entry name" value="Ligase_CoA_dom"/>
</dbReference>
<dbReference type="Pfam" id="PF13549">
    <property type="entry name" value="ATP-grasp_5"/>
    <property type="match status" value="1"/>
</dbReference>
<dbReference type="SUPFAM" id="SSF55729">
    <property type="entry name" value="Acyl-CoA N-acyltransferases (Nat)"/>
    <property type="match status" value="1"/>
</dbReference>
<gene>
    <name evidence="8" type="primary">sucD_1</name>
    <name evidence="8" type="ORF">Mal48_22710</name>
</gene>
<dbReference type="SUPFAM" id="SSF56059">
    <property type="entry name" value="Glutathione synthetase ATP-binding domain-like"/>
    <property type="match status" value="1"/>
</dbReference>
<evidence type="ECO:0000256" key="2">
    <source>
        <dbReference type="ARBA" id="ARBA00022741"/>
    </source>
</evidence>
<dbReference type="Gene3D" id="3.30.1490.20">
    <property type="entry name" value="ATP-grasp fold, A domain"/>
    <property type="match status" value="1"/>
</dbReference>
<dbReference type="Pfam" id="PF13380">
    <property type="entry name" value="CoA_binding_2"/>
    <property type="match status" value="1"/>
</dbReference>
<evidence type="ECO:0000313" key="9">
    <source>
        <dbReference type="Proteomes" id="UP000315724"/>
    </source>
</evidence>
<protein>
    <submittedName>
        <fullName evidence="8">Succinyl-CoA ligase [ADP-forming] subunit alpha</fullName>
        <ecNumber evidence="8">6.2.1.5</ecNumber>
    </submittedName>
</protein>
<dbReference type="PANTHER" id="PTHR43334:SF1">
    <property type="entry name" value="3-HYDROXYPROPIONATE--COA LIGASE [ADP-FORMING]"/>
    <property type="match status" value="1"/>
</dbReference>
<dbReference type="InterPro" id="IPR051538">
    <property type="entry name" value="Acyl-CoA_Synth/Transferase"/>
</dbReference>
<dbReference type="Pfam" id="PF19045">
    <property type="entry name" value="Ligase_CoA_2"/>
    <property type="match status" value="1"/>
</dbReference>
<dbReference type="InterPro" id="IPR016181">
    <property type="entry name" value="Acyl_CoA_acyltransferase"/>
</dbReference>
<accession>A0A517QN00</accession>
<keyword evidence="2 5" id="KW-0547">Nucleotide-binding</keyword>
<dbReference type="EMBL" id="CP036267">
    <property type="protein sequence ID" value="QDT33019.1"/>
    <property type="molecule type" value="Genomic_DNA"/>
</dbReference>
<evidence type="ECO:0000256" key="4">
    <source>
        <dbReference type="ARBA" id="ARBA00060888"/>
    </source>
</evidence>
<dbReference type="PROSITE" id="PS51186">
    <property type="entry name" value="GNAT"/>
    <property type="match status" value="1"/>
</dbReference>
<dbReference type="Pfam" id="PF00583">
    <property type="entry name" value="Acetyltransf_1"/>
    <property type="match status" value="1"/>
</dbReference>
<dbReference type="CDD" id="cd04301">
    <property type="entry name" value="NAT_SF"/>
    <property type="match status" value="1"/>
</dbReference>
<dbReference type="InterPro" id="IPR003781">
    <property type="entry name" value="CoA-bd"/>
</dbReference>
<evidence type="ECO:0000256" key="5">
    <source>
        <dbReference type="PROSITE-ProRule" id="PRU00409"/>
    </source>
</evidence>
<evidence type="ECO:0000256" key="3">
    <source>
        <dbReference type="ARBA" id="ARBA00022840"/>
    </source>
</evidence>
<evidence type="ECO:0000313" key="8">
    <source>
        <dbReference type="EMBL" id="QDT33019.1"/>
    </source>
</evidence>
<dbReference type="FunFam" id="3.30.1490.20:FF:000020">
    <property type="entry name" value="Protein lysine acetyltransferase"/>
    <property type="match status" value="1"/>
</dbReference>
<dbReference type="AlphaFoldDB" id="A0A517QN00"/>